<dbReference type="AlphaFoldDB" id="A0A6I2RNX8"/>
<dbReference type="InterPro" id="IPR045504">
    <property type="entry name" value="DUF6487"/>
</dbReference>
<organism evidence="2 3">
    <name type="scientific">Flavonifractor plautii</name>
    <name type="common">Fusobacterium plautii</name>
    <dbReference type="NCBI Taxonomy" id="292800"/>
    <lineage>
        <taxon>Bacteria</taxon>
        <taxon>Bacillati</taxon>
        <taxon>Bacillota</taxon>
        <taxon>Clostridia</taxon>
        <taxon>Eubacteriales</taxon>
        <taxon>Oscillospiraceae</taxon>
        <taxon>Flavonifractor</taxon>
    </lineage>
</organism>
<gene>
    <name evidence="2" type="ORF">GKE90_22385</name>
</gene>
<proteinExistence type="predicted"/>
<protein>
    <submittedName>
        <fullName evidence="2">MarR family transcriptional regulator</fullName>
    </submittedName>
</protein>
<evidence type="ECO:0000313" key="3">
    <source>
        <dbReference type="Proteomes" id="UP000429811"/>
    </source>
</evidence>
<comment type="caution">
    <text evidence="2">The sequence shown here is derived from an EMBL/GenBank/DDBJ whole genome shotgun (WGS) entry which is preliminary data.</text>
</comment>
<evidence type="ECO:0000313" key="2">
    <source>
        <dbReference type="EMBL" id="MSB51380.1"/>
    </source>
</evidence>
<dbReference type="EMBL" id="WKPO01000087">
    <property type="protein sequence ID" value="MSB51380.1"/>
    <property type="molecule type" value="Genomic_DNA"/>
</dbReference>
<dbReference type="Pfam" id="PF20097">
    <property type="entry name" value="DUF6487"/>
    <property type="match status" value="1"/>
</dbReference>
<dbReference type="Proteomes" id="UP000429811">
    <property type="component" value="Unassembled WGS sequence"/>
</dbReference>
<dbReference type="RefSeq" id="WP_015516228.1">
    <property type="nucleotide sequence ID" value="NZ_BAABZG010000001.1"/>
</dbReference>
<accession>A0A6I2RNX8</accession>
<sequence>MKCPYCQEEMQLGYIPNGGQPVQWIPNGERPSVLSFSIAEQGVPLINQFKPLKANGYKAEAHYCSNCKVIIAPTKN</sequence>
<reference evidence="2 3" key="1">
    <citation type="journal article" date="2019" name="Nat. Med.">
        <title>A library of human gut bacterial isolates paired with longitudinal multiomics data enables mechanistic microbiome research.</title>
        <authorList>
            <person name="Poyet M."/>
            <person name="Groussin M."/>
            <person name="Gibbons S.M."/>
            <person name="Avila-Pacheco J."/>
            <person name="Jiang X."/>
            <person name="Kearney S.M."/>
            <person name="Perrotta A.R."/>
            <person name="Berdy B."/>
            <person name="Zhao S."/>
            <person name="Lieberman T.D."/>
            <person name="Swanson P.K."/>
            <person name="Smith M."/>
            <person name="Roesemann S."/>
            <person name="Alexander J.E."/>
            <person name="Rich S.A."/>
            <person name="Livny J."/>
            <person name="Vlamakis H."/>
            <person name="Clish C."/>
            <person name="Bullock K."/>
            <person name="Deik A."/>
            <person name="Scott J."/>
            <person name="Pierce K.A."/>
            <person name="Xavier R.J."/>
            <person name="Alm E.J."/>
        </authorList>
    </citation>
    <scope>NUCLEOTIDE SEQUENCE [LARGE SCALE GENOMIC DNA]</scope>
    <source>
        <strain evidence="2 3">BIOML-A5</strain>
    </source>
</reference>
<name>A0A6I2RNX8_FLAPL</name>
<feature type="domain" description="DUF6487" evidence="1">
    <location>
        <begin position="3"/>
        <end position="76"/>
    </location>
</feature>
<evidence type="ECO:0000259" key="1">
    <source>
        <dbReference type="Pfam" id="PF20097"/>
    </source>
</evidence>